<reference evidence="2 3" key="1">
    <citation type="journal article" date="2024" name="Ann. Entomol. Soc. Am.">
        <title>Genomic analyses of the southern and eastern yellowjacket wasps (Hymenoptera: Vespidae) reveal evolutionary signatures of social life.</title>
        <authorList>
            <person name="Catto M.A."/>
            <person name="Caine P.B."/>
            <person name="Orr S.E."/>
            <person name="Hunt B.G."/>
            <person name="Goodisman M.A.D."/>
        </authorList>
    </citation>
    <scope>NUCLEOTIDE SEQUENCE [LARGE SCALE GENOMIC DNA]</scope>
    <source>
        <strain evidence="2">233</strain>
        <tissue evidence="2">Head and thorax</tissue>
    </source>
</reference>
<feature type="compositionally biased region" description="Acidic residues" evidence="1">
    <location>
        <begin position="7"/>
        <end position="44"/>
    </location>
</feature>
<evidence type="ECO:0000313" key="3">
    <source>
        <dbReference type="Proteomes" id="UP001607302"/>
    </source>
</evidence>
<keyword evidence="3" id="KW-1185">Reference proteome</keyword>
<accession>A0ABD2A9X1</accession>
<gene>
    <name evidence="2" type="ORF">V1478_013123</name>
</gene>
<evidence type="ECO:0000256" key="1">
    <source>
        <dbReference type="SAM" id="MobiDB-lite"/>
    </source>
</evidence>
<feature type="region of interest" description="Disordered" evidence="1">
    <location>
        <begin position="1"/>
        <end position="50"/>
    </location>
</feature>
<comment type="caution">
    <text evidence="2">The sequence shown here is derived from an EMBL/GenBank/DDBJ whole genome shotgun (WGS) entry which is preliminary data.</text>
</comment>
<protein>
    <submittedName>
        <fullName evidence="2">Uncharacterized protein</fullName>
    </submittedName>
</protein>
<dbReference type="EMBL" id="JAUDFV010000153">
    <property type="protein sequence ID" value="KAL2717423.1"/>
    <property type="molecule type" value="Genomic_DNA"/>
</dbReference>
<dbReference type="Proteomes" id="UP001607302">
    <property type="component" value="Unassembled WGS sequence"/>
</dbReference>
<feature type="region of interest" description="Disordered" evidence="1">
    <location>
        <begin position="176"/>
        <end position="195"/>
    </location>
</feature>
<sequence>MKKKTIEEEEEEEEEEEGEEEEEEGEEEEEDEVEEEEEEEEEEEVPLKEEEPIHIHRFISLLAPHTRSAAALTPSIGSEPLTARGRSMCQDHHQPSYSTTRAIRAAAGVDASGSGSDDDDGAGWCWCWWWWRCYCYYRLLPVVSRFCERYTKIVIRFESKPRKIASTITAFRDAHGGGGDGGGGPLEKLSTLSYT</sequence>
<organism evidence="2 3">
    <name type="scientific">Vespula squamosa</name>
    <name type="common">Southern yellow jacket</name>
    <name type="synonym">Wasp</name>
    <dbReference type="NCBI Taxonomy" id="30214"/>
    <lineage>
        <taxon>Eukaryota</taxon>
        <taxon>Metazoa</taxon>
        <taxon>Ecdysozoa</taxon>
        <taxon>Arthropoda</taxon>
        <taxon>Hexapoda</taxon>
        <taxon>Insecta</taxon>
        <taxon>Pterygota</taxon>
        <taxon>Neoptera</taxon>
        <taxon>Endopterygota</taxon>
        <taxon>Hymenoptera</taxon>
        <taxon>Apocrita</taxon>
        <taxon>Aculeata</taxon>
        <taxon>Vespoidea</taxon>
        <taxon>Vespidae</taxon>
        <taxon>Vespinae</taxon>
        <taxon>Vespula</taxon>
    </lineage>
</organism>
<name>A0ABD2A9X1_VESSQ</name>
<proteinExistence type="predicted"/>
<dbReference type="AlphaFoldDB" id="A0ABD2A9X1"/>
<evidence type="ECO:0000313" key="2">
    <source>
        <dbReference type="EMBL" id="KAL2717423.1"/>
    </source>
</evidence>
<feature type="compositionally biased region" description="Gly residues" evidence="1">
    <location>
        <begin position="176"/>
        <end position="185"/>
    </location>
</feature>